<feature type="chain" id="PRO_5010543017" evidence="2">
    <location>
        <begin position="37"/>
        <end position="160"/>
    </location>
</feature>
<keyword evidence="2" id="KW-0732">Signal</keyword>
<evidence type="ECO:0000259" key="3">
    <source>
        <dbReference type="Pfam" id="PF07883"/>
    </source>
</evidence>
<dbReference type="GO" id="GO:0046872">
    <property type="term" value="F:metal ion binding"/>
    <property type="evidence" value="ECO:0007669"/>
    <property type="project" value="UniProtKB-KW"/>
</dbReference>
<gene>
    <name evidence="4" type="ORF">SAMN05661099_3086</name>
</gene>
<protein>
    <submittedName>
        <fullName evidence="4">Cupin domain-containing protein</fullName>
    </submittedName>
</protein>
<dbReference type="InterPro" id="IPR013096">
    <property type="entry name" value="Cupin_2"/>
</dbReference>
<evidence type="ECO:0000256" key="1">
    <source>
        <dbReference type="ARBA" id="ARBA00022723"/>
    </source>
</evidence>
<dbReference type="Gene3D" id="2.60.120.10">
    <property type="entry name" value="Jelly Rolls"/>
    <property type="match status" value="1"/>
</dbReference>
<evidence type="ECO:0000256" key="2">
    <source>
        <dbReference type="SAM" id="SignalP"/>
    </source>
</evidence>
<dbReference type="Pfam" id="PF07883">
    <property type="entry name" value="Cupin_2"/>
    <property type="match status" value="1"/>
</dbReference>
<dbReference type="InterPro" id="IPR011051">
    <property type="entry name" value="RmlC_Cupin_sf"/>
</dbReference>
<keyword evidence="5" id="KW-1185">Reference proteome</keyword>
<dbReference type="InterPro" id="IPR014710">
    <property type="entry name" value="RmlC-like_jellyroll"/>
</dbReference>
<dbReference type="Proteomes" id="UP000189981">
    <property type="component" value="Unassembled WGS sequence"/>
</dbReference>
<name>A0A1T5ENS3_9SPHI</name>
<dbReference type="STRING" id="572036.SAMN05661099_3086"/>
<dbReference type="InterPro" id="IPR051610">
    <property type="entry name" value="GPI/OXD"/>
</dbReference>
<dbReference type="SUPFAM" id="SSF51182">
    <property type="entry name" value="RmlC-like cupins"/>
    <property type="match status" value="1"/>
</dbReference>
<dbReference type="PANTHER" id="PTHR35848">
    <property type="entry name" value="OXALATE-BINDING PROTEIN"/>
    <property type="match status" value="1"/>
</dbReference>
<dbReference type="EMBL" id="FUYR01000004">
    <property type="protein sequence ID" value="SKB85555.1"/>
    <property type="molecule type" value="Genomic_DNA"/>
</dbReference>
<dbReference type="RefSeq" id="WP_245803544.1">
    <property type="nucleotide sequence ID" value="NZ_FUYR01000004.1"/>
</dbReference>
<dbReference type="AlphaFoldDB" id="A0A1T5ENS3"/>
<feature type="signal peptide" evidence="2">
    <location>
        <begin position="1"/>
        <end position="36"/>
    </location>
</feature>
<organism evidence="4 5">
    <name type="scientific">Daejeonella lutea</name>
    <dbReference type="NCBI Taxonomy" id="572036"/>
    <lineage>
        <taxon>Bacteria</taxon>
        <taxon>Pseudomonadati</taxon>
        <taxon>Bacteroidota</taxon>
        <taxon>Sphingobacteriia</taxon>
        <taxon>Sphingobacteriales</taxon>
        <taxon>Sphingobacteriaceae</taxon>
        <taxon>Daejeonella</taxon>
    </lineage>
</organism>
<proteinExistence type="predicted"/>
<evidence type="ECO:0000313" key="5">
    <source>
        <dbReference type="Proteomes" id="UP000189981"/>
    </source>
</evidence>
<accession>A0A1T5ENS3</accession>
<keyword evidence="1" id="KW-0479">Metal-binding</keyword>
<feature type="domain" description="Cupin type-2" evidence="3">
    <location>
        <begin position="90"/>
        <end position="156"/>
    </location>
</feature>
<dbReference type="PANTHER" id="PTHR35848:SF6">
    <property type="entry name" value="CUPIN TYPE-2 DOMAIN-CONTAINING PROTEIN"/>
    <property type="match status" value="1"/>
</dbReference>
<sequence>MLINRHIIFQQYQMHNTKTILIIIALLIAGVSSSQAQTDPTKSDPAKYVFERDEQVMKKEPGPHKGGGESIGYTFFDKAPGYHTVFKKRTLKSGSAIGYHQQTEDEVYYIIEGKGVITLNGEKFPVKPGDAILTRTGSSHGIAPVEGNDLSMIIVYEKKQ</sequence>
<reference evidence="5" key="1">
    <citation type="submission" date="2017-02" db="EMBL/GenBank/DDBJ databases">
        <authorList>
            <person name="Varghese N."/>
            <person name="Submissions S."/>
        </authorList>
    </citation>
    <scope>NUCLEOTIDE SEQUENCE [LARGE SCALE GENOMIC DNA]</scope>
    <source>
        <strain evidence="5">DSM 22385</strain>
    </source>
</reference>
<evidence type="ECO:0000313" key="4">
    <source>
        <dbReference type="EMBL" id="SKB85555.1"/>
    </source>
</evidence>